<evidence type="ECO:0000256" key="1">
    <source>
        <dbReference type="ARBA" id="ARBA00004496"/>
    </source>
</evidence>
<dbReference type="GO" id="GO:0005737">
    <property type="term" value="C:cytoplasm"/>
    <property type="evidence" value="ECO:0007669"/>
    <property type="project" value="UniProtKB-SubCell"/>
</dbReference>
<evidence type="ECO:0000256" key="2">
    <source>
        <dbReference type="ARBA" id="ARBA00009943"/>
    </source>
</evidence>
<dbReference type="GO" id="GO:0071555">
    <property type="term" value="P:cell wall organization"/>
    <property type="evidence" value="ECO:0007669"/>
    <property type="project" value="UniProtKB-KW"/>
</dbReference>
<dbReference type="GO" id="GO:0016755">
    <property type="term" value="F:aminoacyltransferase activity"/>
    <property type="evidence" value="ECO:0007669"/>
    <property type="project" value="InterPro"/>
</dbReference>
<protein>
    <recommendedName>
        <fullName evidence="9">Lipid II:glycine glycyltransferase</fullName>
        <ecNumber evidence="8">2.3.2.16</ecNumber>
    </recommendedName>
    <alternativeName>
        <fullName evidence="10">Factor essential for expression of methicillin resistance X</fullName>
    </alternativeName>
</protein>
<gene>
    <name evidence="12" type="ORF">IRY55_12480</name>
</gene>
<evidence type="ECO:0000313" key="13">
    <source>
        <dbReference type="Proteomes" id="UP000622653"/>
    </source>
</evidence>
<keyword evidence="13" id="KW-1185">Reference proteome</keyword>
<reference evidence="12" key="1">
    <citation type="submission" date="2020-11" db="EMBL/GenBank/DDBJ databases">
        <title>Multidrug resistant novel bacterium Savagea serpentis sp. nov., isolated from the scats of a vine snake (Ahaetulla nasuta).</title>
        <authorList>
            <person name="Venkata Ramana V."/>
            <person name="Vikas Patil S."/>
            <person name="Yogita Lugani V."/>
        </authorList>
    </citation>
    <scope>NUCLEOTIDE SEQUENCE</scope>
    <source>
        <strain evidence="12">SN6</strain>
    </source>
</reference>
<comment type="subcellular location">
    <subcellularLocation>
        <location evidence="1">Cytoplasm</location>
    </subcellularLocation>
</comment>
<proteinExistence type="inferred from homology"/>
<dbReference type="GO" id="GO:0008360">
    <property type="term" value="P:regulation of cell shape"/>
    <property type="evidence" value="ECO:0007669"/>
    <property type="project" value="UniProtKB-KW"/>
</dbReference>
<comment type="catalytic activity">
    <reaction evidence="11">
        <text>beta-D-GlcNAc-(1-&gt;4)-Mur2Ac(oyl-L-Ala-D-isoglutaminyl-L-Lys-D-Ala-D-Ala)-di-trans,octa-cis-undecaprenyl diphosphate + glycyl-tRNA(Gly) = beta-D-GlcNAc-(1-&gt;4)-Mur2Ac(oyl-L-Ala-D-isoglutaminyl-L-Lys-(N(6)-Gly)-D-Ala-D-Ala)-di-trans,octa-cis-undecaprenyl diphosphate + tRNA(Gly) + H(+)</text>
        <dbReference type="Rhea" id="RHEA:30435"/>
        <dbReference type="Rhea" id="RHEA-COMP:9664"/>
        <dbReference type="Rhea" id="RHEA-COMP:9683"/>
        <dbReference type="ChEBI" id="CHEBI:15378"/>
        <dbReference type="ChEBI" id="CHEBI:62233"/>
        <dbReference type="ChEBI" id="CHEBI:62234"/>
        <dbReference type="ChEBI" id="CHEBI:78442"/>
        <dbReference type="ChEBI" id="CHEBI:78522"/>
        <dbReference type="EC" id="2.3.2.16"/>
    </reaction>
</comment>
<dbReference type="PANTHER" id="PTHR36174:SF1">
    <property type="entry name" value="LIPID II:GLYCINE GLYCYLTRANSFERASE"/>
    <property type="match status" value="1"/>
</dbReference>
<evidence type="ECO:0000256" key="4">
    <source>
        <dbReference type="ARBA" id="ARBA00022960"/>
    </source>
</evidence>
<dbReference type="InterPro" id="IPR003447">
    <property type="entry name" value="FEMABX"/>
</dbReference>
<evidence type="ECO:0000256" key="11">
    <source>
        <dbReference type="ARBA" id="ARBA00048654"/>
    </source>
</evidence>
<dbReference type="PROSITE" id="PS51191">
    <property type="entry name" value="FEMABX"/>
    <property type="match status" value="1"/>
</dbReference>
<evidence type="ECO:0000256" key="10">
    <source>
        <dbReference type="ARBA" id="ARBA00042933"/>
    </source>
</evidence>
<dbReference type="InterPro" id="IPR050644">
    <property type="entry name" value="PG_Glycine_Bridge_Synth"/>
</dbReference>
<evidence type="ECO:0000256" key="7">
    <source>
        <dbReference type="ARBA" id="ARBA00023316"/>
    </source>
</evidence>
<keyword evidence="4" id="KW-0133">Cell shape</keyword>
<evidence type="ECO:0000256" key="8">
    <source>
        <dbReference type="ARBA" id="ARBA00039074"/>
    </source>
</evidence>
<evidence type="ECO:0000256" key="3">
    <source>
        <dbReference type="ARBA" id="ARBA00022679"/>
    </source>
</evidence>
<comment type="similarity">
    <text evidence="2">Belongs to the FemABX family.</text>
</comment>
<dbReference type="GO" id="GO:0009252">
    <property type="term" value="P:peptidoglycan biosynthetic process"/>
    <property type="evidence" value="ECO:0007669"/>
    <property type="project" value="UniProtKB-KW"/>
</dbReference>
<dbReference type="PANTHER" id="PTHR36174">
    <property type="entry name" value="LIPID II:GLYCINE GLYCYLTRANSFERASE"/>
    <property type="match status" value="1"/>
</dbReference>
<dbReference type="Proteomes" id="UP000622653">
    <property type="component" value="Unassembled WGS sequence"/>
</dbReference>
<sequence length="348" mass="40405">MPVLDRTNAAEVERYEKFVRETPYRSLTQDLYWSEVKDDWGNEQVYVERDGEIVAAMSILIKSVPGGYSLLYAPRGPLCDFNDIELVEELLQEAEVVAKKHKAFALKMDPEQLYTEELDALYRDRGYEVTNVGATKEQLIQPRFNMIVHLKDEDPESLMLKFRGRTRSKIRRAAREGVEVSYGTDEQYLKIFYSIYEEMGKRNQISIRSYEYFIKILKAFPNDARIYVAKHEEDYLAAAVTINYEGKLYYLYAGSSNEKRNMNASHLLNYEMMLWGIEAGADQYDLGGVFILDGEKDGLFNFKNGFCQQDGVTHYIGEVDKVYRPMVYKMFVKLVPKLQEIRKSLSLG</sequence>
<dbReference type="AlphaFoldDB" id="A0A8J7KD40"/>
<comment type="caution">
    <text evidence="12">The sequence shown here is derived from an EMBL/GenBank/DDBJ whole genome shotgun (WGS) entry which is preliminary data.</text>
</comment>
<dbReference type="Pfam" id="PF02388">
    <property type="entry name" value="FemAB"/>
    <property type="match status" value="2"/>
</dbReference>
<evidence type="ECO:0000256" key="6">
    <source>
        <dbReference type="ARBA" id="ARBA00023315"/>
    </source>
</evidence>
<keyword evidence="7" id="KW-0961">Cell wall biogenesis/degradation</keyword>
<dbReference type="EMBL" id="JADKPV010000009">
    <property type="protein sequence ID" value="MBF4502177.1"/>
    <property type="molecule type" value="Genomic_DNA"/>
</dbReference>
<dbReference type="Gene3D" id="3.40.630.30">
    <property type="match status" value="2"/>
</dbReference>
<evidence type="ECO:0000313" key="12">
    <source>
        <dbReference type="EMBL" id="MBF4502177.1"/>
    </source>
</evidence>
<keyword evidence="6" id="KW-0012">Acyltransferase</keyword>
<dbReference type="InterPro" id="IPR016181">
    <property type="entry name" value="Acyl_CoA_acyltransferase"/>
</dbReference>
<name>A0A8J7KD40_9BACL</name>
<organism evidence="12 13">
    <name type="scientific">Savagea serpentis</name>
    <dbReference type="NCBI Taxonomy" id="2785297"/>
    <lineage>
        <taxon>Bacteria</taxon>
        <taxon>Bacillati</taxon>
        <taxon>Bacillota</taxon>
        <taxon>Bacilli</taxon>
        <taxon>Bacillales</taxon>
        <taxon>Caryophanaceae</taxon>
        <taxon>Savagea</taxon>
    </lineage>
</organism>
<evidence type="ECO:0000256" key="9">
    <source>
        <dbReference type="ARBA" id="ARBA00040679"/>
    </source>
</evidence>
<dbReference type="EC" id="2.3.2.16" evidence="8"/>
<accession>A0A8J7KD40</accession>
<evidence type="ECO:0000256" key="5">
    <source>
        <dbReference type="ARBA" id="ARBA00022984"/>
    </source>
</evidence>
<keyword evidence="3" id="KW-0808">Transferase</keyword>
<keyword evidence="5" id="KW-0573">Peptidoglycan synthesis</keyword>
<dbReference type="SUPFAM" id="SSF55729">
    <property type="entry name" value="Acyl-CoA N-acyltransferases (Nat)"/>
    <property type="match status" value="2"/>
</dbReference>
<dbReference type="RefSeq" id="WP_194563663.1">
    <property type="nucleotide sequence ID" value="NZ_JADKPV010000009.1"/>
</dbReference>